<feature type="compositionally biased region" description="Low complexity" evidence="1">
    <location>
        <begin position="318"/>
        <end position="327"/>
    </location>
</feature>
<name>A0A9N8DEG5_9STRA</name>
<feature type="compositionally biased region" description="Low complexity" evidence="1">
    <location>
        <begin position="259"/>
        <end position="281"/>
    </location>
</feature>
<feature type="region of interest" description="Disordered" evidence="1">
    <location>
        <begin position="118"/>
        <end position="146"/>
    </location>
</feature>
<evidence type="ECO:0000313" key="3">
    <source>
        <dbReference type="Proteomes" id="UP001153069"/>
    </source>
</evidence>
<proteinExistence type="predicted"/>
<feature type="compositionally biased region" description="Acidic residues" evidence="1">
    <location>
        <begin position="390"/>
        <end position="399"/>
    </location>
</feature>
<feature type="region of interest" description="Disordered" evidence="1">
    <location>
        <begin position="532"/>
        <end position="683"/>
    </location>
</feature>
<dbReference type="OrthoDB" id="48478at2759"/>
<feature type="compositionally biased region" description="Low complexity" evidence="1">
    <location>
        <begin position="380"/>
        <end position="389"/>
    </location>
</feature>
<feature type="region of interest" description="Disordered" evidence="1">
    <location>
        <begin position="192"/>
        <end position="213"/>
    </location>
</feature>
<feature type="compositionally biased region" description="Polar residues" evidence="1">
    <location>
        <begin position="503"/>
        <end position="516"/>
    </location>
</feature>
<feature type="compositionally biased region" description="Acidic residues" evidence="1">
    <location>
        <begin position="636"/>
        <end position="653"/>
    </location>
</feature>
<feature type="compositionally biased region" description="Acidic residues" evidence="1">
    <location>
        <begin position="328"/>
        <end position="357"/>
    </location>
</feature>
<feature type="compositionally biased region" description="Acidic residues" evidence="1">
    <location>
        <begin position="605"/>
        <end position="624"/>
    </location>
</feature>
<feature type="compositionally biased region" description="Basic and acidic residues" evidence="1">
    <location>
        <begin position="584"/>
        <end position="596"/>
    </location>
</feature>
<evidence type="ECO:0000313" key="2">
    <source>
        <dbReference type="EMBL" id="CAB9500481.1"/>
    </source>
</evidence>
<feature type="compositionally biased region" description="Polar residues" evidence="1">
    <location>
        <begin position="301"/>
        <end position="317"/>
    </location>
</feature>
<feature type="region of interest" description="Disordered" evidence="1">
    <location>
        <begin position="695"/>
        <end position="800"/>
    </location>
</feature>
<feature type="compositionally biased region" description="Basic and acidic residues" evidence="1">
    <location>
        <begin position="400"/>
        <end position="433"/>
    </location>
</feature>
<accession>A0A9N8DEG5</accession>
<sequence>MSTERIYIGGLRPPHLTAGDLLGRLQKSLGSVLEIDADDRSAKEAACFLHVAAKLKKNDDDDSNNKTALEHIAKLYHNVTWKGCRLRVEPAKPHFLQRLQQEIQERKQTTTTTCANIIKDSDESQTEEPTHNPATTSIPPVPSKNARRHLKIRQRYGEQVFSVDTKPYAVESWRGMQALLRKIERRKRHYQQELKNNSLTHKKNSKKNNNNTANIRTQAKLNRAVHLRFTIHQQQQKESSDKDARQVASTAKIRDESDQSSSSSSSSVVSTSSSSPSSSSSDDSDTDDSSVEQQENDNHLKTTGTNSSTAKLSNYVWSSSSSSSSVSGDDESESQNDNDDDDDNDGSASDNDEEDIDKDGTRATEPPEESNTKPETNNKSSSYAWSSSSSEDEYEDDADQDTKNDKVEDMTKMETSRQQQDAKKIASSEHESEGTSEDESSSASSNEESEGSQPINGNNKQHHSPRLPSQFDEFESAMPTAKGDTDSDNDGSDIDIKNHDPESMQQDESGNLLQDVESNLSVLASLFPDMKKTQPRKVASAENDDAQGNAAAATQSKKGWSAGGIMLRYDPRNDTSTTTTKTNIEAKESEKDKQESDNTASSETSAEEEVTSEDEVTSEEDEIPDKERKDSSSEDSSAESDSEAPENESESENDDPREKKNPAAAAAAINESRGPAATSEGDIYKQAKLEDLFREAREGVSSTSSVKPTPGATSGTAGGFSFGFDLGTDEPVKPPAASACFSFSFFPSSEPETNNQEAKGESKVDTDEEGKKVAEPADSAAAEELNQPKQQPPTFRRRGMLLPKKVIDQYQEDFYVMGDGLKILQDLERYHKDPEVKAHWKQERQSLTLDWKRKRRHAVEARSKHQRSYKQQRR</sequence>
<feature type="compositionally biased region" description="Basic and acidic residues" evidence="1">
    <location>
        <begin position="758"/>
        <end position="775"/>
    </location>
</feature>
<feature type="compositionally biased region" description="Low complexity" evidence="1">
    <location>
        <begin position="735"/>
        <end position="749"/>
    </location>
</feature>
<protein>
    <submittedName>
        <fullName evidence="2">Uncharacterized protein</fullName>
    </submittedName>
</protein>
<comment type="caution">
    <text evidence="2">The sequence shown here is derived from an EMBL/GenBank/DDBJ whole genome shotgun (WGS) entry which is preliminary data.</text>
</comment>
<evidence type="ECO:0000256" key="1">
    <source>
        <dbReference type="SAM" id="MobiDB-lite"/>
    </source>
</evidence>
<gene>
    <name evidence="2" type="ORF">SEMRO_84_G045040.1</name>
</gene>
<feature type="compositionally biased region" description="Basic residues" evidence="1">
    <location>
        <begin position="864"/>
        <end position="874"/>
    </location>
</feature>
<dbReference type="AlphaFoldDB" id="A0A9N8DEG5"/>
<feature type="region of interest" description="Disordered" evidence="1">
    <location>
        <begin position="232"/>
        <end position="516"/>
    </location>
</feature>
<feature type="region of interest" description="Disordered" evidence="1">
    <location>
        <begin position="852"/>
        <end position="874"/>
    </location>
</feature>
<dbReference type="Proteomes" id="UP001153069">
    <property type="component" value="Unassembled WGS sequence"/>
</dbReference>
<reference evidence="2" key="1">
    <citation type="submission" date="2020-06" db="EMBL/GenBank/DDBJ databases">
        <authorList>
            <consortium name="Plant Systems Biology data submission"/>
        </authorList>
    </citation>
    <scope>NUCLEOTIDE SEQUENCE</scope>
    <source>
        <strain evidence="2">D6</strain>
    </source>
</reference>
<dbReference type="EMBL" id="CAICTM010000083">
    <property type="protein sequence ID" value="CAB9500481.1"/>
    <property type="molecule type" value="Genomic_DNA"/>
</dbReference>
<keyword evidence="3" id="KW-1185">Reference proteome</keyword>
<organism evidence="2 3">
    <name type="scientific">Seminavis robusta</name>
    <dbReference type="NCBI Taxonomy" id="568900"/>
    <lineage>
        <taxon>Eukaryota</taxon>
        <taxon>Sar</taxon>
        <taxon>Stramenopiles</taxon>
        <taxon>Ochrophyta</taxon>
        <taxon>Bacillariophyta</taxon>
        <taxon>Bacillariophyceae</taxon>
        <taxon>Bacillariophycidae</taxon>
        <taxon>Naviculales</taxon>
        <taxon>Naviculaceae</taxon>
        <taxon>Seminavis</taxon>
    </lineage>
</organism>